<protein>
    <submittedName>
        <fullName evidence="1">Uncharacterized protein</fullName>
    </submittedName>
</protein>
<dbReference type="AlphaFoldDB" id="A0A0F9NPD7"/>
<organism evidence="1">
    <name type="scientific">marine sediment metagenome</name>
    <dbReference type="NCBI Taxonomy" id="412755"/>
    <lineage>
        <taxon>unclassified sequences</taxon>
        <taxon>metagenomes</taxon>
        <taxon>ecological metagenomes</taxon>
    </lineage>
</organism>
<reference evidence="1" key="1">
    <citation type="journal article" date="2015" name="Nature">
        <title>Complex archaea that bridge the gap between prokaryotes and eukaryotes.</title>
        <authorList>
            <person name="Spang A."/>
            <person name="Saw J.H."/>
            <person name="Jorgensen S.L."/>
            <person name="Zaremba-Niedzwiedzka K."/>
            <person name="Martijn J."/>
            <person name="Lind A.E."/>
            <person name="van Eijk R."/>
            <person name="Schleper C."/>
            <person name="Guy L."/>
            <person name="Ettema T.J."/>
        </authorList>
    </citation>
    <scope>NUCLEOTIDE SEQUENCE</scope>
</reference>
<proteinExistence type="predicted"/>
<dbReference type="EMBL" id="LAZR01003871">
    <property type="protein sequence ID" value="KKN13917.1"/>
    <property type="molecule type" value="Genomic_DNA"/>
</dbReference>
<accession>A0A0F9NPD7</accession>
<sequence length="59" mass="6812">MINNTIWDLLTDEELIVFLKVSAKQELTNVETETALTAIKRECPMFFYDQVVSGEFNVL</sequence>
<evidence type="ECO:0000313" key="1">
    <source>
        <dbReference type="EMBL" id="KKN13917.1"/>
    </source>
</evidence>
<comment type="caution">
    <text evidence="1">The sequence shown here is derived from an EMBL/GenBank/DDBJ whole genome shotgun (WGS) entry which is preliminary data.</text>
</comment>
<name>A0A0F9NPD7_9ZZZZ</name>
<gene>
    <name evidence="1" type="ORF">LCGC14_1001540</name>
</gene>